<dbReference type="Proteomes" id="UP000070444">
    <property type="component" value="Unassembled WGS sequence"/>
</dbReference>
<keyword evidence="3" id="KW-0805">Transcription regulation</keyword>
<dbReference type="PROSITE" id="PS50048">
    <property type="entry name" value="ZN2_CY6_FUNGAL_2"/>
    <property type="match status" value="1"/>
</dbReference>
<dbReference type="CDD" id="cd12148">
    <property type="entry name" value="fungal_TF_MHR"/>
    <property type="match status" value="1"/>
</dbReference>
<dbReference type="CDD" id="cd00067">
    <property type="entry name" value="GAL4"/>
    <property type="match status" value="1"/>
</dbReference>
<keyword evidence="5" id="KW-0539">Nucleus</keyword>
<dbReference type="GO" id="GO:0000981">
    <property type="term" value="F:DNA-binding transcription factor activity, RNA polymerase II-specific"/>
    <property type="evidence" value="ECO:0007669"/>
    <property type="project" value="InterPro"/>
</dbReference>
<evidence type="ECO:0000256" key="2">
    <source>
        <dbReference type="ARBA" id="ARBA00022723"/>
    </source>
</evidence>
<dbReference type="SMART" id="SM00066">
    <property type="entry name" value="GAL4"/>
    <property type="match status" value="1"/>
</dbReference>
<dbReference type="SUPFAM" id="SSF57701">
    <property type="entry name" value="Zn2/Cys6 DNA-binding domain"/>
    <property type="match status" value="1"/>
</dbReference>
<name>A0A137NPQ9_CONC2</name>
<dbReference type="GO" id="GO:0008270">
    <property type="term" value="F:zinc ion binding"/>
    <property type="evidence" value="ECO:0007669"/>
    <property type="project" value="InterPro"/>
</dbReference>
<dbReference type="InterPro" id="IPR050815">
    <property type="entry name" value="TF_fung"/>
</dbReference>
<evidence type="ECO:0000313" key="7">
    <source>
        <dbReference type="EMBL" id="KXN64735.1"/>
    </source>
</evidence>
<dbReference type="OrthoDB" id="4151048at2759"/>
<evidence type="ECO:0000256" key="1">
    <source>
        <dbReference type="ARBA" id="ARBA00004123"/>
    </source>
</evidence>
<sequence>MSESPPTSSSSPRPQDHVRVRVSKACQRCRGFKLKCSAEEPCKRCKHANVECIYLASKPRAKPKYIKPKFTNLKEKEAKLEATFDKVTQLVKKLSNTDINGYDLEDDQDIIKNYIQFSLLNVKDSESFYRVPKFVQQLPETLYMSPPGEAELSLVTSYQNPENSEFCNQLLHSFISKLLYSFPLIVPIDMNILFQMNLKDSPLLNAVLAIALRIFYFEQGMDVHSPNPFYFYTKYILSNENQEPTIELAQAHALVGLVEMSRGWVLQSVNSTNKATRLIYIYYY</sequence>
<protein>
    <recommendedName>
        <fullName evidence="6">Zn(2)-C6 fungal-type domain-containing protein</fullName>
    </recommendedName>
</protein>
<evidence type="ECO:0000256" key="4">
    <source>
        <dbReference type="ARBA" id="ARBA00023163"/>
    </source>
</evidence>
<dbReference type="EMBL" id="KQ965220">
    <property type="protein sequence ID" value="KXN64735.1"/>
    <property type="molecule type" value="Genomic_DNA"/>
</dbReference>
<evidence type="ECO:0000256" key="3">
    <source>
        <dbReference type="ARBA" id="ARBA00023015"/>
    </source>
</evidence>
<dbReference type="GO" id="GO:0005634">
    <property type="term" value="C:nucleus"/>
    <property type="evidence" value="ECO:0007669"/>
    <property type="project" value="UniProtKB-SubCell"/>
</dbReference>
<dbReference type="Gene3D" id="4.10.240.10">
    <property type="entry name" value="Zn(2)-C6 fungal-type DNA-binding domain"/>
    <property type="match status" value="1"/>
</dbReference>
<evidence type="ECO:0000259" key="6">
    <source>
        <dbReference type="PROSITE" id="PS50048"/>
    </source>
</evidence>
<dbReference type="PANTHER" id="PTHR47338">
    <property type="entry name" value="ZN(II)2CYS6 TRANSCRIPTION FACTOR (EUROFUNG)-RELATED"/>
    <property type="match status" value="1"/>
</dbReference>
<evidence type="ECO:0000256" key="5">
    <source>
        <dbReference type="ARBA" id="ARBA00023242"/>
    </source>
</evidence>
<proteinExistence type="predicted"/>
<organism evidence="7 8">
    <name type="scientific">Conidiobolus coronatus (strain ATCC 28846 / CBS 209.66 / NRRL 28638)</name>
    <name type="common">Delacroixia coronata</name>
    <dbReference type="NCBI Taxonomy" id="796925"/>
    <lineage>
        <taxon>Eukaryota</taxon>
        <taxon>Fungi</taxon>
        <taxon>Fungi incertae sedis</taxon>
        <taxon>Zoopagomycota</taxon>
        <taxon>Entomophthoromycotina</taxon>
        <taxon>Entomophthoromycetes</taxon>
        <taxon>Entomophthorales</taxon>
        <taxon>Ancylistaceae</taxon>
        <taxon>Conidiobolus</taxon>
    </lineage>
</organism>
<keyword evidence="8" id="KW-1185">Reference proteome</keyword>
<dbReference type="PANTHER" id="PTHR47338:SF5">
    <property type="entry name" value="ZN(II)2CYS6 TRANSCRIPTION FACTOR (EUROFUNG)"/>
    <property type="match status" value="1"/>
</dbReference>
<reference evidence="7 8" key="1">
    <citation type="journal article" date="2015" name="Genome Biol. Evol.">
        <title>Phylogenomic analyses indicate that early fungi evolved digesting cell walls of algal ancestors of land plants.</title>
        <authorList>
            <person name="Chang Y."/>
            <person name="Wang S."/>
            <person name="Sekimoto S."/>
            <person name="Aerts A.L."/>
            <person name="Choi C."/>
            <person name="Clum A."/>
            <person name="LaButti K.M."/>
            <person name="Lindquist E.A."/>
            <person name="Yee Ngan C."/>
            <person name="Ohm R.A."/>
            <person name="Salamov A.A."/>
            <person name="Grigoriev I.V."/>
            <person name="Spatafora J.W."/>
            <person name="Berbee M.L."/>
        </authorList>
    </citation>
    <scope>NUCLEOTIDE SEQUENCE [LARGE SCALE GENOMIC DNA]</scope>
    <source>
        <strain evidence="7 8">NRRL 28638</strain>
    </source>
</reference>
<dbReference type="PROSITE" id="PS00463">
    <property type="entry name" value="ZN2_CY6_FUNGAL_1"/>
    <property type="match status" value="1"/>
</dbReference>
<keyword evidence="2" id="KW-0479">Metal-binding</keyword>
<comment type="subcellular location">
    <subcellularLocation>
        <location evidence="1">Nucleus</location>
    </subcellularLocation>
</comment>
<dbReference type="Pfam" id="PF00172">
    <property type="entry name" value="Zn_clus"/>
    <property type="match status" value="1"/>
</dbReference>
<gene>
    <name evidence="7" type="ORF">CONCODRAFT_158752</name>
</gene>
<dbReference type="AlphaFoldDB" id="A0A137NPQ9"/>
<feature type="domain" description="Zn(2)-C6 fungal-type" evidence="6">
    <location>
        <begin position="25"/>
        <end position="54"/>
    </location>
</feature>
<dbReference type="InterPro" id="IPR001138">
    <property type="entry name" value="Zn2Cys6_DnaBD"/>
</dbReference>
<evidence type="ECO:0000313" key="8">
    <source>
        <dbReference type="Proteomes" id="UP000070444"/>
    </source>
</evidence>
<dbReference type="InterPro" id="IPR036864">
    <property type="entry name" value="Zn2-C6_fun-type_DNA-bd_sf"/>
</dbReference>
<keyword evidence="4" id="KW-0804">Transcription</keyword>
<accession>A0A137NPQ9</accession>